<dbReference type="CDD" id="cd05402">
    <property type="entry name" value="NT_PAP_TUTase"/>
    <property type="match status" value="1"/>
</dbReference>
<sequence>MGNLQRSLSPSSSSSSSTCSSSTLDSHPLSIDPEIWLMAEQRIQEILCIIQPALASEEKRKEVIDYIQGLISECFVTEVFPVGSVPLKTYLPDGDIDLIVISHQNVEEDLARQVCSVLECEEQESELEVKDIQYVQAQVKIVKCTVNDISVDISFNKMEGLCALCFLEQVDQFIGKDHLLKRSIILIKAWCYYESRILGAHFGLIATYALEIMILWIINLFHASLQGPLAVLSKFLDYYSTFDWENYCVTINGPIAKSSLLEVGGTPEKDGNDLLLSQEFLKNCGEIFSVPIKAVEKQDHEFPIKYVNIVDPLKNNNNLGRSINKATFRRIQAALSLGAQRLNEVLSLPGERMGAGLEKLFANTLDRTGRGQRPDAQAPVPAFGTGRCEVPDLAGEYGRFYHGLLYGQQYHNYIMPILPQLSPPSSPSQIHQKNTWDALSYLLRHQQIVFPKRGTDVFFPRESLYHPFTTKQNGVIPQRNGVGKCRGTGTYIPQLTYQRYRDWLSWKRATNQDSSVHFPSPRSTQKTDSVEQFQETKKRINGRCIDASQDQFTAKMEKRKNLSCFNLSLDQFPGLPCTKKSMPSEVHQTCQDISKSCQNKDCSDPMDIIRFGSFDCLPSSLVQTQSSSGVSATFGTITVVPEAELQIQQQFHEEMYEFPAILLP</sequence>
<feature type="compositionally biased region" description="Low complexity" evidence="1">
    <location>
        <begin position="7"/>
        <end position="25"/>
    </location>
</feature>
<evidence type="ECO:0000259" key="4">
    <source>
        <dbReference type="Pfam" id="PF26180"/>
    </source>
</evidence>
<dbReference type="SUPFAM" id="SSF81631">
    <property type="entry name" value="PAP/OAS1 substrate-binding domain"/>
    <property type="match status" value="1"/>
</dbReference>
<evidence type="ECO:0008006" key="7">
    <source>
        <dbReference type="Google" id="ProtNLM"/>
    </source>
</evidence>
<reference evidence="5" key="1">
    <citation type="submission" date="2022-02" db="EMBL/GenBank/DDBJ databases">
        <authorList>
            <person name="Henning P.M."/>
            <person name="McCubbin A.G."/>
            <person name="Shore J.S."/>
        </authorList>
    </citation>
    <scope>NUCLEOTIDE SEQUENCE</scope>
    <source>
        <strain evidence="5">F60SS</strain>
        <tissue evidence="5">Leaves</tissue>
    </source>
</reference>
<evidence type="ECO:0000313" key="5">
    <source>
        <dbReference type="EMBL" id="KAJ4848956.1"/>
    </source>
</evidence>
<dbReference type="InterPro" id="IPR043519">
    <property type="entry name" value="NT_sf"/>
</dbReference>
<reference evidence="5" key="2">
    <citation type="journal article" date="2023" name="Plants (Basel)">
        <title>Annotation of the Turnera subulata (Passifloraceae) Draft Genome Reveals the S-Locus Evolved after the Divergence of Turneroideae from Passifloroideae in a Stepwise Manner.</title>
        <authorList>
            <person name="Henning P.M."/>
            <person name="Roalson E.H."/>
            <person name="Mir W."/>
            <person name="McCubbin A.G."/>
            <person name="Shore J.S."/>
        </authorList>
    </citation>
    <scope>NUCLEOTIDE SEQUENCE</scope>
    <source>
        <strain evidence="5">F60SS</strain>
    </source>
</reference>
<dbReference type="Pfam" id="PF22600">
    <property type="entry name" value="MTPAP-like_central"/>
    <property type="match status" value="1"/>
</dbReference>
<dbReference type="Gene3D" id="1.10.1410.10">
    <property type="match status" value="1"/>
</dbReference>
<keyword evidence="6" id="KW-1185">Reference proteome</keyword>
<dbReference type="AlphaFoldDB" id="A0A9Q0JN63"/>
<feature type="region of interest" description="Disordered" evidence="1">
    <location>
        <begin position="1"/>
        <end position="25"/>
    </location>
</feature>
<dbReference type="InterPro" id="IPR058920">
    <property type="entry name" value="PAP-OAS1-bd-rel"/>
</dbReference>
<organism evidence="5 6">
    <name type="scientific">Turnera subulata</name>
    <dbReference type="NCBI Taxonomy" id="218843"/>
    <lineage>
        <taxon>Eukaryota</taxon>
        <taxon>Viridiplantae</taxon>
        <taxon>Streptophyta</taxon>
        <taxon>Embryophyta</taxon>
        <taxon>Tracheophyta</taxon>
        <taxon>Spermatophyta</taxon>
        <taxon>Magnoliopsida</taxon>
        <taxon>eudicotyledons</taxon>
        <taxon>Gunneridae</taxon>
        <taxon>Pentapetalae</taxon>
        <taxon>rosids</taxon>
        <taxon>fabids</taxon>
        <taxon>Malpighiales</taxon>
        <taxon>Passifloraceae</taxon>
        <taxon>Turnera</taxon>
    </lineage>
</organism>
<gene>
    <name evidence="5" type="ORF">Tsubulata_034812</name>
</gene>
<proteinExistence type="predicted"/>
<keyword evidence="2" id="KW-1133">Transmembrane helix</keyword>
<dbReference type="PANTHER" id="PTHR45979">
    <property type="entry name" value="PAP/OAS1 SUBSTRATE-BINDING DOMAIN SUPERFAMILY"/>
    <property type="match status" value="1"/>
</dbReference>
<evidence type="ECO:0000259" key="3">
    <source>
        <dbReference type="Pfam" id="PF22600"/>
    </source>
</evidence>
<dbReference type="Proteomes" id="UP001141552">
    <property type="component" value="Unassembled WGS sequence"/>
</dbReference>
<dbReference type="InterPro" id="IPR058921">
    <property type="entry name" value="PAP/OAS1-rel"/>
</dbReference>
<feature type="transmembrane region" description="Helical" evidence="2">
    <location>
        <begin position="197"/>
        <end position="218"/>
    </location>
</feature>
<accession>A0A9Q0JN63</accession>
<dbReference type="EMBL" id="JAKUCV010000742">
    <property type="protein sequence ID" value="KAJ4848956.1"/>
    <property type="molecule type" value="Genomic_DNA"/>
</dbReference>
<dbReference type="PANTHER" id="PTHR45979:SF6">
    <property type="entry name" value="NUCLEOTIDYLTRANSFERASE DOMAIN PROTEIN"/>
    <property type="match status" value="1"/>
</dbReference>
<keyword evidence="2" id="KW-0812">Transmembrane</keyword>
<dbReference type="OrthoDB" id="273917at2759"/>
<dbReference type="Gene3D" id="3.30.460.10">
    <property type="entry name" value="Beta Polymerase, domain 2"/>
    <property type="match status" value="1"/>
</dbReference>
<comment type="caution">
    <text evidence="5">The sequence shown here is derived from an EMBL/GenBank/DDBJ whole genome shotgun (WGS) entry which is preliminary data.</text>
</comment>
<evidence type="ECO:0000313" key="6">
    <source>
        <dbReference type="Proteomes" id="UP001141552"/>
    </source>
</evidence>
<keyword evidence="2" id="KW-0472">Membrane</keyword>
<dbReference type="SUPFAM" id="SSF81301">
    <property type="entry name" value="Nucleotidyltransferase"/>
    <property type="match status" value="1"/>
</dbReference>
<evidence type="ECO:0000256" key="1">
    <source>
        <dbReference type="SAM" id="MobiDB-lite"/>
    </source>
</evidence>
<evidence type="ECO:0000256" key="2">
    <source>
        <dbReference type="SAM" id="Phobius"/>
    </source>
</evidence>
<dbReference type="InterPro" id="IPR054708">
    <property type="entry name" value="MTPAP-like_central"/>
</dbReference>
<feature type="domain" description="PAP/OAS1 substrate-binding-related" evidence="4">
    <location>
        <begin position="174"/>
        <end position="365"/>
    </location>
</feature>
<feature type="domain" description="Poly(A) RNA polymerase mitochondrial-like central palm" evidence="3">
    <location>
        <begin position="41"/>
        <end position="161"/>
    </location>
</feature>
<dbReference type="Pfam" id="PF26180">
    <property type="entry name" value="PAP-OAS1"/>
    <property type="match status" value="1"/>
</dbReference>
<protein>
    <recommendedName>
        <fullName evidence="7">Polymerase nucleotidyl transferase domain-containing protein</fullName>
    </recommendedName>
</protein>
<name>A0A9Q0JN63_9ROSI</name>